<dbReference type="CDD" id="cd02968">
    <property type="entry name" value="SCO"/>
    <property type="match status" value="1"/>
</dbReference>
<dbReference type="PANTHER" id="PTHR12151">
    <property type="entry name" value="ELECTRON TRANSPORT PROTIN SCO1/SENC FAMILY MEMBER"/>
    <property type="match status" value="1"/>
</dbReference>
<protein>
    <submittedName>
        <fullName evidence="2">SCO family protein</fullName>
    </submittedName>
</protein>
<dbReference type="Pfam" id="PF02630">
    <property type="entry name" value="SCO1-SenC"/>
    <property type="match status" value="1"/>
</dbReference>
<comment type="similarity">
    <text evidence="1">Belongs to the SCO1/2 family.</text>
</comment>
<gene>
    <name evidence="2" type="ORF">J7302_07935</name>
</gene>
<evidence type="ECO:0000256" key="1">
    <source>
        <dbReference type="ARBA" id="ARBA00010996"/>
    </source>
</evidence>
<dbReference type="InterPro" id="IPR003782">
    <property type="entry name" value="SCO1/SenC"/>
</dbReference>
<keyword evidence="3" id="KW-1185">Reference proteome</keyword>
<dbReference type="SUPFAM" id="SSF52833">
    <property type="entry name" value="Thioredoxin-like"/>
    <property type="match status" value="1"/>
</dbReference>
<dbReference type="Gene3D" id="3.40.30.10">
    <property type="entry name" value="Glutaredoxin"/>
    <property type="match status" value="1"/>
</dbReference>
<organism evidence="2 3">
    <name type="scientific">Metapseudomonas boanensis</name>
    <dbReference type="NCBI Taxonomy" id="2822138"/>
    <lineage>
        <taxon>Bacteria</taxon>
        <taxon>Pseudomonadati</taxon>
        <taxon>Pseudomonadota</taxon>
        <taxon>Gammaproteobacteria</taxon>
        <taxon>Pseudomonadales</taxon>
        <taxon>Pseudomonadaceae</taxon>
        <taxon>Metapseudomonas</taxon>
    </lineage>
</organism>
<dbReference type="PANTHER" id="PTHR12151:SF5">
    <property type="entry name" value="AT19154P"/>
    <property type="match status" value="1"/>
</dbReference>
<accession>A0ABS5XEF1</accession>
<sequence length="208" mass="22872">MNTRRDLLAGAGLIGAATLGWAAWRGVGEATKHNRDTTTSRSRLPNPPLLTHEGKTVRFYDYLIRGKVVAINMMYTSCTGTCPTATANLLQVQKMLGKRIGRDVFMYSITLQPELDTPQALKDYAERNKVAPGWLFLTGSPADIEQLRRSLGFYDPDPQVDGDKATHSGMLRIGNDAFDRWTMAPALGAPEQILATIDHVDEDVPRGA</sequence>
<dbReference type="EMBL" id="JAGTIS010000003">
    <property type="protein sequence ID" value="MBT8766060.1"/>
    <property type="molecule type" value="Genomic_DNA"/>
</dbReference>
<dbReference type="RefSeq" id="WP_215372712.1">
    <property type="nucleotide sequence ID" value="NZ_JAGTIS010000003.1"/>
</dbReference>
<dbReference type="Proteomes" id="UP001519667">
    <property type="component" value="Unassembled WGS sequence"/>
</dbReference>
<dbReference type="InterPro" id="IPR006311">
    <property type="entry name" value="TAT_signal"/>
</dbReference>
<dbReference type="InterPro" id="IPR036249">
    <property type="entry name" value="Thioredoxin-like_sf"/>
</dbReference>
<evidence type="ECO:0000313" key="2">
    <source>
        <dbReference type="EMBL" id="MBT8766060.1"/>
    </source>
</evidence>
<name>A0ABS5XEF1_9GAMM</name>
<proteinExistence type="inferred from homology"/>
<evidence type="ECO:0000313" key="3">
    <source>
        <dbReference type="Proteomes" id="UP001519667"/>
    </source>
</evidence>
<reference evidence="2 3" key="1">
    <citation type="submission" date="2021-04" db="EMBL/GenBank/DDBJ databases">
        <title>Pseudomonas boanensis sp. nov., a bacterium isolated from river water used for household purposes in Boane District, Mozambique.</title>
        <authorList>
            <person name="Nicklasson M."/>
            <person name="Martin-Rodriguez A.J."/>
            <person name="Thorell K."/>
            <person name="Neves L."/>
            <person name="Mussagy A."/>
            <person name="Rydberg H.A."/>
            <person name="Hernroth B."/>
            <person name="Svensson-Stadler L."/>
            <person name="Sjoling A."/>
        </authorList>
    </citation>
    <scope>NUCLEOTIDE SEQUENCE [LARGE SCALE GENOMIC DNA]</scope>
    <source>
        <strain evidence="2 3">DB1</strain>
    </source>
</reference>
<comment type="caution">
    <text evidence="2">The sequence shown here is derived from an EMBL/GenBank/DDBJ whole genome shotgun (WGS) entry which is preliminary data.</text>
</comment>
<dbReference type="PROSITE" id="PS51318">
    <property type="entry name" value="TAT"/>
    <property type="match status" value="1"/>
</dbReference>